<sequence>MQSLPNSAETQLAQTIRRLGQNGFESALRDFLHRCLPFDNIIVMAYRDAGPPQALFRQADGPQVFAAMDTTYLAGAYLLDPYHDLHLARAPAGAYRLRDVAPDAFQRSRYFLDYYQQTTLIDEIGFVAYPVAGVSLNICLGRDASSGQNFAPREIETASRIAPIVTALAEAHWAGLVGQPGPAPDVPDQLTRAALAAHGIRLSQRQAEVALLILRGHSSVSIGLRLGVAAQTVKVFRKQLYARCGISSQAELFALMLPLLTGRG</sequence>
<feature type="domain" description="HTH luxR-type" evidence="4">
    <location>
        <begin position="195"/>
        <end position="260"/>
    </location>
</feature>
<dbReference type="InterPro" id="IPR036388">
    <property type="entry name" value="WH-like_DNA-bd_sf"/>
</dbReference>
<protein>
    <submittedName>
        <fullName evidence="5">Helix-turn-helix transcriptional regulator</fullName>
    </submittedName>
</protein>
<dbReference type="EMBL" id="WHUT02000007">
    <property type="protein sequence ID" value="NUB45300.1"/>
    <property type="molecule type" value="Genomic_DNA"/>
</dbReference>
<dbReference type="InterPro" id="IPR000792">
    <property type="entry name" value="Tscrpt_reg_LuxR_C"/>
</dbReference>
<dbReference type="Proteomes" id="UP000484076">
    <property type="component" value="Unassembled WGS sequence"/>
</dbReference>
<evidence type="ECO:0000256" key="1">
    <source>
        <dbReference type="ARBA" id="ARBA00023015"/>
    </source>
</evidence>
<organism evidence="5 6">
    <name type="scientific">Fertoeibacter niger</name>
    <dbReference type="NCBI Taxonomy" id="2656921"/>
    <lineage>
        <taxon>Bacteria</taxon>
        <taxon>Pseudomonadati</taxon>
        <taxon>Pseudomonadota</taxon>
        <taxon>Alphaproteobacteria</taxon>
        <taxon>Rhodobacterales</taxon>
        <taxon>Paracoccaceae</taxon>
        <taxon>Fertoeibacter</taxon>
    </lineage>
</organism>
<evidence type="ECO:0000259" key="4">
    <source>
        <dbReference type="PROSITE" id="PS50043"/>
    </source>
</evidence>
<keyword evidence="2" id="KW-0238">DNA-binding</keyword>
<comment type="caution">
    <text evidence="5">The sequence shown here is derived from an EMBL/GenBank/DDBJ whole genome shotgun (WGS) entry which is preliminary data.</text>
</comment>
<evidence type="ECO:0000313" key="5">
    <source>
        <dbReference type="EMBL" id="NUB45300.1"/>
    </source>
</evidence>
<dbReference type="AlphaFoldDB" id="A0A8X8KPN3"/>
<evidence type="ECO:0000256" key="2">
    <source>
        <dbReference type="ARBA" id="ARBA00023125"/>
    </source>
</evidence>
<evidence type="ECO:0000313" key="6">
    <source>
        <dbReference type="Proteomes" id="UP000484076"/>
    </source>
</evidence>
<dbReference type="SUPFAM" id="SSF46894">
    <property type="entry name" value="C-terminal effector domain of the bipartite response regulators"/>
    <property type="match status" value="1"/>
</dbReference>
<dbReference type="InterPro" id="IPR016032">
    <property type="entry name" value="Sig_transdc_resp-reg_C-effctor"/>
</dbReference>
<dbReference type="SMART" id="SM00421">
    <property type="entry name" value="HTH_LUXR"/>
    <property type="match status" value="1"/>
</dbReference>
<dbReference type="GO" id="GO:0003677">
    <property type="term" value="F:DNA binding"/>
    <property type="evidence" value="ECO:0007669"/>
    <property type="project" value="UniProtKB-KW"/>
</dbReference>
<keyword evidence="1" id="KW-0805">Transcription regulation</keyword>
<reference evidence="5" key="1">
    <citation type="submission" date="2020-05" db="EMBL/GenBank/DDBJ databases">
        <title>Fertoebacter nigrum gen. nov., sp. nov., a new member of the family Rhodobacteraceae.</title>
        <authorList>
            <person name="Szuroczki S."/>
            <person name="Abbaszade G."/>
            <person name="Buni D."/>
            <person name="Schumann P."/>
            <person name="Toth E."/>
        </authorList>
    </citation>
    <scope>NUCLEOTIDE SEQUENCE</scope>
    <source>
        <strain evidence="5">RG-N-1a</strain>
    </source>
</reference>
<dbReference type="RefSeq" id="WP_152826715.1">
    <property type="nucleotide sequence ID" value="NZ_WHUT02000007.1"/>
</dbReference>
<dbReference type="PROSITE" id="PS50043">
    <property type="entry name" value="HTH_LUXR_2"/>
    <property type="match status" value="1"/>
</dbReference>
<keyword evidence="3" id="KW-0804">Transcription</keyword>
<proteinExistence type="predicted"/>
<accession>A0A8X8KPN3</accession>
<name>A0A8X8KPN3_9RHOB</name>
<keyword evidence="6" id="KW-1185">Reference proteome</keyword>
<dbReference type="PANTHER" id="PTHR44688">
    <property type="entry name" value="DNA-BINDING TRANSCRIPTIONAL ACTIVATOR DEVR_DOSR"/>
    <property type="match status" value="1"/>
</dbReference>
<dbReference type="Pfam" id="PF00196">
    <property type="entry name" value="GerE"/>
    <property type="match status" value="1"/>
</dbReference>
<evidence type="ECO:0000256" key="3">
    <source>
        <dbReference type="ARBA" id="ARBA00023163"/>
    </source>
</evidence>
<dbReference type="PANTHER" id="PTHR44688:SF16">
    <property type="entry name" value="DNA-BINDING TRANSCRIPTIONAL ACTIVATOR DEVR_DOSR"/>
    <property type="match status" value="1"/>
</dbReference>
<dbReference type="Gene3D" id="1.10.10.10">
    <property type="entry name" value="Winged helix-like DNA-binding domain superfamily/Winged helix DNA-binding domain"/>
    <property type="match status" value="1"/>
</dbReference>
<dbReference type="GO" id="GO:0006355">
    <property type="term" value="P:regulation of DNA-templated transcription"/>
    <property type="evidence" value="ECO:0007669"/>
    <property type="project" value="InterPro"/>
</dbReference>
<gene>
    <name evidence="5" type="ORF">GEU84_012950</name>
</gene>